<dbReference type="RefSeq" id="WP_073191757.1">
    <property type="nucleotide sequence ID" value="NZ_FQTW01000001.1"/>
</dbReference>
<dbReference type="STRING" id="1155689.SAMN05444278_101597"/>
<proteinExistence type="predicted"/>
<name>A0A1M4TD83_9FLAO</name>
<keyword evidence="3" id="KW-1185">Reference proteome</keyword>
<reference evidence="2 3" key="1">
    <citation type="submission" date="2016-11" db="EMBL/GenBank/DDBJ databases">
        <authorList>
            <person name="Jaros S."/>
            <person name="Januszkiewicz K."/>
            <person name="Wedrychowicz H."/>
        </authorList>
    </citation>
    <scope>NUCLEOTIDE SEQUENCE [LARGE SCALE GENOMIC DNA]</scope>
    <source>
        <strain evidence="2 3">DSM 25661</strain>
    </source>
</reference>
<keyword evidence="1" id="KW-0812">Transmembrane</keyword>
<gene>
    <name evidence="2" type="ORF">SAMN05444278_101597</name>
</gene>
<organism evidence="2 3">
    <name type="scientific">Psychroflexus salarius</name>
    <dbReference type="NCBI Taxonomy" id="1155689"/>
    <lineage>
        <taxon>Bacteria</taxon>
        <taxon>Pseudomonadati</taxon>
        <taxon>Bacteroidota</taxon>
        <taxon>Flavobacteriia</taxon>
        <taxon>Flavobacteriales</taxon>
        <taxon>Flavobacteriaceae</taxon>
        <taxon>Psychroflexus</taxon>
    </lineage>
</organism>
<feature type="transmembrane region" description="Helical" evidence="1">
    <location>
        <begin position="12"/>
        <end position="34"/>
    </location>
</feature>
<keyword evidence="1" id="KW-0472">Membrane</keyword>
<evidence type="ECO:0000313" key="2">
    <source>
        <dbReference type="EMBL" id="SHE42328.1"/>
    </source>
</evidence>
<sequence length="74" mass="8337">MQHTNQELLFKGLKYLAGALPLLFLGPVIMYSAFGNQDKFLFWPVLILSIILCIAAGYLIFKGIKTLMKALFND</sequence>
<keyword evidence="1" id="KW-1133">Transmembrane helix</keyword>
<dbReference type="AlphaFoldDB" id="A0A1M4TD83"/>
<dbReference type="InterPro" id="IPR046077">
    <property type="entry name" value="DUF6095"/>
</dbReference>
<evidence type="ECO:0000313" key="3">
    <source>
        <dbReference type="Proteomes" id="UP000184462"/>
    </source>
</evidence>
<protein>
    <submittedName>
        <fullName evidence="2">Uncharacterized protein</fullName>
    </submittedName>
</protein>
<dbReference type="OrthoDB" id="1447634at2"/>
<dbReference type="EMBL" id="FQTW01000001">
    <property type="protein sequence ID" value="SHE42328.1"/>
    <property type="molecule type" value="Genomic_DNA"/>
</dbReference>
<dbReference type="Proteomes" id="UP000184462">
    <property type="component" value="Unassembled WGS sequence"/>
</dbReference>
<evidence type="ECO:0000256" key="1">
    <source>
        <dbReference type="SAM" id="Phobius"/>
    </source>
</evidence>
<dbReference type="Pfam" id="PF19589">
    <property type="entry name" value="DUF6095"/>
    <property type="match status" value="1"/>
</dbReference>
<accession>A0A1M4TD83</accession>
<feature type="transmembrane region" description="Helical" evidence="1">
    <location>
        <begin position="40"/>
        <end position="61"/>
    </location>
</feature>